<feature type="coiled-coil region" evidence="1">
    <location>
        <begin position="600"/>
        <end position="634"/>
    </location>
</feature>
<reference evidence="4" key="1">
    <citation type="journal article" date="2012" name="J. Bacteriol.">
        <title>Genome sequence of the haloalkaliphilic methanotrophic bacterium Methylomicrobium alcaliphilum 20Z.</title>
        <authorList>
            <person name="Vuilleumier S."/>
            <person name="Khmelenina V.N."/>
            <person name="Bringel F."/>
            <person name="Reshetnikov A.S."/>
            <person name="Lajus A."/>
            <person name="Mangenot S."/>
            <person name="Rouy Z."/>
            <person name="Op den Camp H.J."/>
            <person name="Jetten M.S."/>
            <person name="Dispirito A.A."/>
            <person name="Dunfield P."/>
            <person name="Klotz M.G."/>
            <person name="Semrau J.D."/>
            <person name="Stein L.Y."/>
            <person name="Barbe V."/>
            <person name="Medigue C."/>
            <person name="Trotsenko Y.A."/>
            <person name="Kalyuzhnaya M.G."/>
        </authorList>
    </citation>
    <scope>NUCLEOTIDE SEQUENCE [LARGE SCALE GENOMIC DNA]</scope>
    <source>
        <strain evidence="4">DSM 19304 / NCIMB 14124 / VKM B-2133 / 20Z</strain>
    </source>
</reference>
<evidence type="ECO:0000313" key="3">
    <source>
        <dbReference type="EMBL" id="CCE24495.1"/>
    </source>
</evidence>
<proteinExistence type="predicted"/>
<dbReference type="InterPro" id="IPR038729">
    <property type="entry name" value="Rad50/SbcC_AAA"/>
</dbReference>
<protein>
    <submittedName>
        <fullName evidence="3">SMC domain protein</fullName>
    </submittedName>
</protein>
<feature type="domain" description="Rad50/SbcC-type AAA" evidence="2">
    <location>
        <begin position="5"/>
        <end position="207"/>
    </location>
</feature>
<keyword evidence="1" id="KW-0175">Coiled coil</keyword>
<evidence type="ECO:0000259" key="2">
    <source>
        <dbReference type="Pfam" id="PF13476"/>
    </source>
</evidence>
<gene>
    <name evidence="3" type="ordered locus">MEALZ_2829</name>
</gene>
<dbReference type="Proteomes" id="UP000008315">
    <property type="component" value="Chromosome"/>
</dbReference>
<feature type="coiled-coil region" evidence="1">
    <location>
        <begin position="192"/>
        <end position="364"/>
    </location>
</feature>
<dbReference type="SUPFAM" id="SSF52540">
    <property type="entry name" value="P-loop containing nucleoside triphosphate hydrolases"/>
    <property type="match status" value="2"/>
</dbReference>
<evidence type="ECO:0000256" key="1">
    <source>
        <dbReference type="SAM" id="Coils"/>
    </source>
</evidence>
<dbReference type="AlphaFoldDB" id="G4T0A3"/>
<feature type="coiled-coil region" evidence="1">
    <location>
        <begin position="519"/>
        <end position="546"/>
    </location>
</feature>
<dbReference type="PANTHER" id="PTHR32114:SF2">
    <property type="entry name" value="ABC TRANSPORTER ABCH.3"/>
    <property type="match status" value="1"/>
</dbReference>
<organism evidence="3 4">
    <name type="scientific">Methylotuvimicrobium alcaliphilum (strain DSM 19304 / NCIMB 14124 / VKM B-2133 / 20Z)</name>
    <name type="common">Methylomicrobium alcaliphilum</name>
    <dbReference type="NCBI Taxonomy" id="1091494"/>
    <lineage>
        <taxon>Bacteria</taxon>
        <taxon>Pseudomonadati</taxon>
        <taxon>Pseudomonadota</taxon>
        <taxon>Gammaproteobacteria</taxon>
        <taxon>Methylococcales</taxon>
        <taxon>Methylococcaceae</taxon>
        <taxon>Methylotuvimicrobium</taxon>
    </lineage>
</organism>
<dbReference type="RefSeq" id="WP_014149259.1">
    <property type="nucleotide sequence ID" value="NC_016112.1"/>
</dbReference>
<dbReference type="STRING" id="1091494.MEALZ_2829"/>
<feature type="coiled-coil region" evidence="1">
    <location>
        <begin position="796"/>
        <end position="830"/>
    </location>
</feature>
<feature type="coiled-coil region" evidence="1">
    <location>
        <begin position="898"/>
        <end position="925"/>
    </location>
</feature>
<dbReference type="Pfam" id="PF13476">
    <property type="entry name" value="AAA_23"/>
    <property type="match status" value="1"/>
</dbReference>
<dbReference type="PANTHER" id="PTHR32114">
    <property type="entry name" value="ABC TRANSPORTER ABCH.3"/>
    <property type="match status" value="1"/>
</dbReference>
<dbReference type="InterPro" id="IPR027417">
    <property type="entry name" value="P-loop_NTPase"/>
</dbReference>
<dbReference type="Pfam" id="PF13558">
    <property type="entry name" value="SbcC_Walker_B"/>
    <property type="match status" value="1"/>
</dbReference>
<dbReference type="KEGG" id="mah:MEALZ_2829"/>
<dbReference type="Gene3D" id="3.40.50.300">
    <property type="entry name" value="P-loop containing nucleotide triphosphate hydrolases"/>
    <property type="match status" value="2"/>
</dbReference>
<evidence type="ECO:0000313" key="4">
    <source>
        <dbReference type="Proteomes" id="UP000008315"/>
    </source>
</evidence>
<keyword evidence="4" id="KW-1185">Reference proteome</keyword>
<sequence length="1158" mass="131523">MKILKIKFRNINSLEGDNQVDFREAPFSDSGLFAITGPNGSGKSSILDAITLGLYGETFRFDRPAVHVMTKRTAESFSEVDFAVGDNLYRATWKVQRERQDPNGRLQSPQMLLIKIEDDREQLLAETPNAVCQKIAEITGMNFRNFTRSIMLAQGDFAAFLNALDNERLDILEKIISSDIYADYKNAVITKADEEQALLASLKQDIDALAMLEPAKQEAFEHDLADFKDQISEFRGQRDELKQQQVWLQNIETLEKRIIALTQQQEKAQTQAEQTQQQLTRIAENPEALAFKEAADELETLEKEIEQGKQTLNAYRSELKRLQDKLALSGVAPESLGAAPTKSIEDQQRAIETQKARISQHTQEKHLETDVTRGLEIQREQKQSVLATVDEWLELNARDENLLENFPETAKLKKLRAELASLTEQHKRSAKSVQATGASLSGHQARIQKSQKTIGRLKLKLQINEQKLEGVALGRDAAEIDELLKDQKERLADFQSLYNLSREHARLTGGRFSFFGFGKAKEEKTLDDLQAELAQYKDDIMREDNIRLTLEKAVANETILARLADERVHLEDGKPCPLCGALNHPYVIRPPKIGDSKRALADQRAKIQALVAASERIEQEAKLTEKRLEGSKAKRQRIELLRSQWLTLCNRLNAVNDDMEINNSRAIKRFLKTETIELKNITKLAQQYRVQARRIDKIKELMARHEAMIGRLQENTKQLDQEWQSRPQELKELEQTLEKCRKDEQELTAKVLHQLDLVGEKMPGKGKEDAFYDRLNQRRQEYQTYQLRRKGLTDEIAAITEKIDVSNRKIAQLSEKIAAAGTQLQQEETAGLHLALIEKQKLIADKEKLIGQQTAEAARMREVFRERLVGTKYESWRVDEVIELLHLIARGTELEQRMSVLQSELADLATRLENTQAEIAAEQALALTTQTVEDIVLRIRGIDEKIDISRQEAARLEAMLGKNLAMRQQFDVLSTKLTAQQEIVDECLLEVKRIDEENGAVFRRRVQIKMADKLLAQANQVLEKISGRYYLRQMPSEHGLALEIEDTYQNNIRRLPKSLSGGESFVVSLALALGLSELAGNGRSVDSLFLDEGFGTLDAETLYVVISTLESLQKHGKKVGVISHVEAVQKRIKAQLQMVKKPNGMSILKSVPDQEVAF</sequence>
<feature type="coiled-coil region" evidence="1">
    <location>
        <begin position="695"/>
        <end position="750"/>
    </location>
</feature>
<dbReference type="PATRIC" id="fig|271065.3.peg.2897"/>
<dbReference type="EMBL" id="FO082060">
    <property type="protein sequence ID" value="CCE24495.1"/>
    <property type="molecule type" value="Genomic_DNA"/>
</dbReference>
<name>G4T0A3_META2</name>
<dbReference type="HOGENOM" id="CLU_004785_1_0_6"/>
<accession>G4T0A3</accession>